<evidence type="ECO:0000313" key="2">
    <source>
        <dbReference type="Proteomes" id="UP001266995"/>
    </source>
</evidence>
<dbReference type="PROSITE" id="PS51257">
    <property type="entry name" value="PROKAR_LIPOPROTEIN"/>
    <property type="match status" value="1"/>
</dbReference>
<dbReference type="InterPro" id="IPR005077">
    <property type="entry name" value="Peptidase_C11"/>
</dbReference>
<sequence>MIKNVYILLALGIIFILSACGGSEDEPPTPSPIPANRTVLVYMVADNTLHSFASVDVEEMMIGMKDVDISSCNLCLYVDDKSSSPVLYHFTKNGKGEVVKDIIATYEEQVSTDVAVMSEVVNHVFTSYPAESYGLVYWSHGEGWIPYPVTSTRWVGQDTGDGDKRMNISALASVLDEIPHLDFLLFDACFMQSVEVAYELRSYTDYFLASPTEIPAPGAPYDKLVPAMFYADGFAQAIGEAYISTYADNYNESLVIGSRNPWKAGNVWVAGASISVIKSSELEHLSSVTKQSLPNEVIDNVGLRNKIFSYDKRSNPMYYDLVGMMRHLVNDDVVFDTWKSAYDAAIVYWNTTKTNFSDQGGVFLMDDTYGVSQFIPGVNLSTDKAYRSTEWYTSAGFAALGW</sequence>
<dbReference type="Proteomes" id="UP001266995">
    <property type="component" value="Unassembled WGS sequence"/>
</dbReference>
<dbReference type="Pfam" id="PF03415">
    <property type="entry name" value="Peptidase_C11"/>
    <property type="match status" value="1"/>
</dbReference>
<gene>
    <name evidence="1" type="ORF">RO785_15330</name>
</gene>
<dbReference type="AlphaFoldDB" id="A0AAW8VJG2"/>
<organism evidence="1 2">
    <name type="scientific">Bacteroides cellulosilyticus</name>
    <dbReference type="NCBI Taxonomy" id="246787"/>
    <lineage>
        <taxon>Bacteria</taxon>
        <taxon>Pseudomonadati</taxon>
        <taxon>Bacteroidota</taxon>
        <taxon>Bacteroidia</taxon>
        <taxon>Bacteroidales</taxon>
        <taxon>Bacteroidaceae</taxon>
        <taxon>Bacteroides</taxon>
    </lineage>
</organism>
<dbReference type="EMBL" id="JAVSNH010000001">
    <property type="protein sequence ID" value="MDT4512345.1"/>
    <property type="molecule type" value="Genomic_DNA"/>
</dbReference>
<dbReference type="PANTHER" id="PTHR37835:SF1">
    <property type="entry name" value="ALPHA-CLOSTRIPAIN"/>
    <property type="match status" value="1"/>
</dbReference>
<evidence type="ECO:0000313" key="1">
    <source>
        <dbReference type="EMBL" id="MDT4512345.1"/>
    </source>
</evidence>
<dbReference type="Gene3D" id="3.40.50.11970">
    <property type="match status" value="1"/>
</dbReference>
<dbReference type="RefSeq" id="WP_313753310.1">
    <property type="nucleotide sequence ID" value="NZ_JAVSNH010000001.1"/>
</dbReference>
<reference evidence="1" key="1">
    <citation type="submission" date="2023-08" db="EMBL/GenBank/DDBJ databases">
        <title>Reintroducing virulent viruses to syntetic microbiomes.</title>
        <authorList>
            <person name="Wilde J."/>
            <person name="Boyes R."/>
            <person name="Robinson A.V."/>
            <person name="Daisley B.A."/>
            <person name="Allen-Vercoe E."/>
        </authorList>
    </citation>
    <scope>NUCLEOTIDE SEQUENCE</scope>
    <source>
        <strain evidence="1">225I_12FAA</strain>
    </source>
</reference>
<comment type="caution">
    <text evidence="1">The sequence shown here is derived from an EMBL/GenBank/DDBJ whole genome shotgun (WGS) entry which is preliminary data.</text>
</comment>
<accession>A0AAW8VJG2</accession>
<protein>
    <submittedName>
        <fullName evidence="1">Clostripain-related cysteine peptidase</fullName>
    </submittedName>
</protein>
<dbReference type="PANTHER" id="PTHR37835">
    <property type="entry name" value="ALPHA-CLOSTRIPAIN"/>
    <property type="match status" value="1"/>
</dbReference>
<proteinExistence type="predicted"/>
<name>A0AAW8VJG2_9BACE</name>